<dbReference type="PANTHER" id="PTHR32552">
    <property type="entry name" value="FERRICHROME IRON RECEPTOR-RELATED"/>
    <property type="match status" value="1"/>
</dbReference>
<keyword evidence="3 11" id="KW-1134">Transmembrane beta strand</keyword>
<keyword evidence="5 11" id="KW-0812">Transmembrane</keyword>
<keyword evidence="2 11" id="KW-0813">Transport</keyword>
<dbReference type="EMBL" id="JBHTLR010000036">
    <property type="protein sequence ID" value="MFD1218470.1"/>
    <property type="molecule type" value="Genomic_DNA"/>
</dbReference>
<organism evidence="16 17">
    <name type="scientific">Microbulbifer celer</name>
    <dbReference type="NCBI Taxonomy" id="435905"/>
    <lineage>
        <taxon>Bacteria</taxon>
        <taxon>Pseudomonadati</taxon>
        <taxon>Pseudomonadota</taxon>
        <taxon>Gammaproteobacteria</taxon>
        <taxon>Cellvibrionales</taxon>
        <taxon>Microbulbiferaceae</taxon>
        <taxon>Microbulbifer</taxon>
    </lineage>
</organism>
<feature type="chain" id="PRO_5045929966" evidence="13">
    <location>
        <begin position="27"/>
        <end position="803"/>
    </location>
</feature>
<evidence type="ECO:0000256" key="11">
    <source>
        <dbReference type="PROSITE-ProRule" id="PRU01360"/>
    </source>
</evidence>
<dbReference type="SUPFAM" id="SSF56935">
    <property type="entry name" value="Porins"/>
    <property type="match status" value="1"/>
</dbReference>
<evidence type="ECO:0000259" key="15">
    <source>
        <dbReference type="Pfam" id="PF07715"/>
    </source>
</evidence>
<evidence type="ECO:0000256" key="6">
    <source>
        <dbReference type="ARBA" id="ARBA00023004"/>
    </source>
</evidence>
<comment type="caution">
    <text evidence="16">The sequence shown here is derived from an EMBL/GenBank/DDBJ whole genome shotgun (WGS) entry which is preliminary data.</text>
</comment>
<feature type="signal peptide" evidence="13">
    <location>
        <begin position="1"/>
        <end position="26"/>
    </location>
</feature>
<dbReference type="PANTHER" id="PTHR32552:SF81">
    <property type="entry name" value="TONB-DEPENDENT OUTER MEMBRANE RECEPTOR"/>
    <property type="match status" value="1"/>
</dbReference>
<dbReference type="InterPro" id="IPR036942">
    <property type="entry name" value="Beta-barrel_TonB_sf"/>
</dbReference>
<keyword evidence="4" id="KW-0410">Iron transport</keyword>
<dbReference type="PROSITE" id="PS52016">
    <property type="entry name" value="TONB_DEPENDENT_REC_3"/>
    <property type="match status" value="1"/>
</dbReference>
<name>A0ABW3UG20_9GAMM</name>
<gene>
    <name evidence="16" type="ORF">ACFQ2X_17855</name>
</gene>
<evidence type="ECO:0000256" key="10">
    <source>
        <dbReference type="ARBA" id="ARBA00023237"/>
    </source>
</evidence>
<dbReference type="Proteomes" id="UP001597264">
    <property type="component" value="Unassembled WGS sequence"/>
</dbReference>
<evidence type="ECO:0000256" key="2">
    <source>
        <dbReference type="ARBA" id="ARBA00022448"/>
    </source>
</evidence>
<evidence type="ECO:0000313" key="16">
    <source>
        <dbReference type="EMBL" id="MFD1218470.1"/>
    </source>
</evidence>
<evidence type="ECO:0000256" key="7">
    <source>
        <dbReference type="ARBA" id="ARBA00023065"/>
    </source>
</evidence>
<dbReference type="Gene3D" id="2.40.170.20">
    <property type="entry name" value="TonB-dependent receptor, beta-barrel domain"/>
    <property type="match status" value="1"/>
</dbReference>
<dbReference type="InterPro" id="IPR012910">
    <property type="entry name" value="Plug_dom"/>
</dbReference>
<evidence type="ECO:0000256" key="5">
    <source>
        <dbReference type="ARBA" id="ARBA00022692"/>
    </source>
</evidence>
<keyword evidence="10 11" id="KW-0998">Cell outer membrane</keyword>
<evidence type="ECO:0000256" key="3">
    <source>
        <dbReference type="ARBA" id="ARBA00022452"/>
    </source>
</evidence>
<keyword evidence="7" id="KW-0406">Ion transport</keyword>
<keyword evidence="8 12" id="KW-0798">TonB box</keyword>
<feature type="domain" description="TonB-dependent receptor-like beta-barrel" evidence="14">
    <location>
        <begin position="297"/>
        <end position="769"/>
    </location>
</feature>
<evidence type="ECO:0000259" key="14">
    <source>
        <dbReference type="Pfam" id="PF00593"/>
    </source>
</evidence>
<dbReference type="Pfam" id="PF00593">
    <property type="entry name" value="TonB_dep_Rec_b-barrel"/>
    <property type="match status" value="1"/>
</dbReference>
<dbReference type="InterPro" id="IPR000531">
    <property type="entry name" value="Beta-barrel_TonB"/>
</dbReference>
<protein>
    <submittedName>
        <fullName evidence="16">TonB-dependent receptor</fullName>
    </submittedName>
</protein>
<feature type="domain" description="TonB-dependent receptor plug" evidence="15">
    <location>
        <begin position="45"/>
        <end position="159"/>
    </location>
</feature>
<keyword evidence="6" id="KW-0408">Iron</keyword>
<comment type="similarity">
    <text evidence="11 12">Belongs to the TonB-dependent receptor family.</text>
</comment>
<keyword evidence="9 11" id="KW-0472">Membrane</keyword>
<evidence type="ECO:0000256" key="8">
    <source>
        <dbReference type="ARBA" id="ARBA00023077"/>
    </source>
</evidence>
<evidence type="ECO:0000256" key="13">
    <source>
        <dbReference type="SAM" id="SignalP"/>
    </source>
</evidence>
<evidence type="ECO:0000256" key="4">
    <source>
        <dbReference type="ARBA" id="ARBA00022496"/>
    </source>
</evidence>
<reference evidence="17" key="1">
    <citation type="journal article" date="2019" name="Int. J. Syst. Evol. Microbiol.">
        <title>The Global Catalogue of Microorganisms (GCM) 10K type strain sequencing project: providing services to taxonomists for standard genome sequencing and annotation.</title>
        <authorList>
            <consortium name="The Broad Institute Genomics Platform"/>
            <consortium name="The Broad Institute Genome Sequencing Center for Infectious Disease"/>
            <person name="Wu L."/>
            <person name="Ma J."/>
        </authorList>
    </citation>
    <scope>NUCLEOTIDE SEQUENCE [LARGE SCALE GENOMIC DNA]</scope>
    <source>
        <strain evidence="17">CCUG 54356</strain>
    </source>
</reference>
<dbReference type="Pfam" id="PF07715">
    <property type="entry name" value="Plug"/>
    <property type="match status" value="1"/>
</dbReference>
<sequence length="803" mass="88664">MFKTNKLHSAILAATAAVLGSQPALAQPRQIEEVTVTATKRAASTQDIPVTVQALGEQNLENLNVANFDDYIRHMPNVTSGGRGPGQSSIYIRGMATETISTQLSQANGTAPNVALYVDEAPVSIGGRNLDVYVTDVERVEVLKGPQGTLFGASSQAGTVRLITNKPRLNEFELGIDAGLATTKNGEMSDTLETVVNLPLIDDKLAVRVAAYQSNEGGYIDNVAGTYTPDPELNPVWEGYPVESTSNEDLVEKDFNDASYQGARVGVKWAINDDWEALVQHTHQDLEADGVFDHDPENVGDLEVRRYFEDSLEDSFDLTSWTLEGRLAALDVVYTGAYLDREVEQSMDYTGYNDVGGYVDYYTCDTATRDVCYDPTKAYVGEVDNTRISHELRFSTSEEHALRFTGGVFYEDVEILDNGNFLYPSVADLGNSENYPRGWAPGSNDEIPATVIDPSARPAEVAFFNDITRTEEQLAFFGELTYDITDKLAATVGLRHYDIDVELKGSANSSFDTLFTDTDQDSSGDNLDLKWVEEGIDTPLNESDTITKFTLSYTPNDDVLLYATYSEGFRPPAYNRGGGNGNDTTTVPFTVSTDTVDNYEAGWKTSLADNSLQFNGSVYRVDWKDIQTAVFDPSVYFLFYLDNALDAQINGIEADVTWLPTDNLQIIGAFSYNDTEITNVPGSAVNVAPEGSELALSPPLQMNLRARYEWTVSQFDAYWQAGVQYSDESWSSIVVQPNDRFKQDAYTTADASVGLREMNWGAELYAENLTDERAELFINTLDASKRITTNRPRTLGVRVTYDF</sequence>
<dbReference type="RefSeq" id="WP_230438093.1">
    <property type="nucleotide sequence ID" value="NZ_CP087715.1"/>
</dbReference>
<evidence type="ECO:0000256" key="1">
    <source>
        <dbReference type="ARBA" id="ARBA00004571"/>
    </source>
</evidence>
<evidence type="ECO:0000313" key="17">
    <source>
        <dbReference type="Proteomes" id="UP001597264"/>
    </source>
</evidence>
<evidence type="ECO:0000256" key="12">
    <source>
        <dbReference type="RuleBase" id="RU003357"/>
    </source>
</evidence>
<accession>A0ABW3UG20</accession>
<keyword evidence="17" id="KW-1185">Reference proteome</keyword>
<dbReference type="InterPro" id="IPR039426">
    <property type="entry name" value="TonB-dep_rcpt-like"/>
</dbReference>
<keyword evidence="13" id="KW-0732">Signal</keyword>
<comment type="subcellular location">
    <subcellularLocation>
        <location evidence="1 11">Cell outer membrane</location>
        <topology evidence="1 11">Multi-pass membrane protein</topology>
    </subcellularLocation>
</comment>
<evidence type="ECO:0000256" key="9">
    <source>
        <dbReference type="ARBA" id="ARBA00023136"/>
    </source>
</evidence>
<keyword evidence="16" id="KW-0675">Receptor</keyword>
<proteinExistence type="inferred from homology"/>